<proteinExistence type="predicted"/>
<gene>
    <name evidence="1" type="ORF">H8D96_13765</name>
</gene>
<reference evidence="1 2" key="1">
    <citation type="submission" date="2020-08" db="EMBL/GenBank/DDBJ databases">
        <title>Bridging the membrane lipid divide: bacteria of the FCB group superphylum have the potential to synthesize archaeal ether lipids.</title>
        <authorList>
            <person name="Villanueva L."/>
            <person name="Von Meijenfeldt F.A.B."/>
            <person name="Westbye A.B."/>
            <person name="Yadav S."/>
            <person name="Hopmans E.C."/>
            <person name="Dutilh B.E."/>
            <person name="Sinninghe Damste J.S."/>
        </authorList>
    </citation>
    <scope>NUCLEOTIDE SEQUENCE [LARGE SCALE GENOMIC DNA]</scope>
    <source>
        <strain evidence="1">NIOZ-UU17</strain>
    </source>
</reference>
<sequence length="77" mass="9137">MDHNPIRAQGHRNVFCPYYNGCLDHAAKRYWEYWSCLKCQHKQEQKAVTEVLLAPGSDYPYYTLSPSFYDKVENFTL</sequence>
<dbReference type="AlphaFoldDB" id="A0A8J6NV06"/>
<name>A0A8J6NV06_9BACT</name>
<evidence type="ECO:0000313" key="1">
    <source>
        <dbReference type="EMBL" id="MBC8432973.1"/>
    </source>
</evidence>
<accession>A0A8J6NV06</accession>
<dbReference type="Proteomes" id="UP000605201">
    <property type="component" value="Unassembled WGS sequence"/>
</dbReference>
<dbReference type="EMBL" id="JACNIG010000257">
    <property type="protein sequence ID" value="MBC8432973.1"/>
    <property type="molecule type" value="Genomic_DNA"/>
</dbReference>
<evidence type="ECO:0000313" key="2">
    <source>
        <dbReference type="Proteomes" id="UP000605201"/>
    </source>
</evidence>
<comment type="caution">
    <text evidence="1">The sequence shown here is derived from an EMBL/GenBank/DDBJ whole genome shotgun (WGS) entry which is preliminary data.</text>
</comment>
<organism evidence="1 2">
    <name type="scientific">Candidatus Desulfatibia vada</name>
    <dbReference type="NCBI Taxonomy" id="2841696"/>
    <lineage>
        <taxon>Bacteria</taxon>
        <taxon>Pseudomonadati</taxon>
        <taxon>Thermodesulfobacteriota</taxon>
        <taxon>Desulfobacteria</taxon>
        <taxon>Desulfobacterales</taxon>
        <taxon>Desulfobacterales incertae sedis</taxon>
        <taxon>Candidatus Desulfatibia</taxon>
    </lineage>
</organism>
<protein>
    <submittedName>
        <fullName evidence="1">Uncharacterized protein</fullName>
    </submittedName>
</protein>